<evidence type="ECO:0000256" key="3">
    <source>
        <dbReference type="ARBA" id="ARBA00023163"/>
    </source>
</evidence>
<gene>
    <name evidence="5" type="ORF">E8M01_24410</name>
</gene>
<dbReference type="InterPro" id="IPR009057">
    <property type="entry name" value="Homeodomain-like_sf"/>
</dbReference>
<dbReference type="Gene3D" id="1.10.10.60">
    <property type="entry name" value="Homeodomain-like"/>
    <property type="match status" value="1"/>
</dbReference>
<evidence type="ECO:0000256" key="1">
    <source>
        <dbReference type="ARBA" id="ARBA00023015"/>
    </source>
</evidence>
<dbReference type="SUPFAM" id="SSF46689">
    <property type="entry name" value="Homeodomain-like"/>
    <property type="match status" value="1"/>
</dbReference>
<dbReference type="AlphaFoldDB" id="A0A4D7BGW5"/>
<dbReference type="GO" id="GO:0043565">
    <property type="term" value="F:sequence-specific DNA binding"/>
    <property type="evidence" value="ECO:0007669"/>
    <property type="project" value="InterPro"/>
</dbReference>
<dbReference type="PRINTS" id="PR00032">
    <property type="entry name" value="HTHARAC"/>
</dbReference>
<protein>
    <submittedName>
        <fullName evidence="5">Helix-turn-helix domain-containing protein</fullName>
    </submittedName>
</protein>
<dbReference type="InterPro" id="IPR018060">
    <property type="entry name" value="HTH_AraC"/>
</dbReference>
<keyword evidence="3" id="KW-0804">Transcription</keyword>
<dbReference type="EMBL" id="CP039690">
    <property type="protein sequence ID" value="QCI67102.1"/>
    <property type="molecule type" value="Genomic_DNA"/>
</dbReference>
<keyword evidence="1" id="KW-0805">Transcription regulation</keyword>
<dbReference type="PANTHER" id="PTHR46796">
    <property type="entry name" value="HTH-TYPE TRANSCRIPTIONAL ACTIVATOR RHAS-RELATED"/>
    <property type="match status" value="1"/>
</dbReference>
<dbReference type="Proteomes" id="UP000298781">
    <property type="component" value="Chromosome"/>
</dbReference>
<reference evidence="5 6" key="1">
    <citation type="submission" date="2019-04" db="EMBL/GenBank/DDBJ databases">
        <title>Phreatobacter aquaticus sp. nov.</title>
        <authorList>
            <person name="Choi A."/>
        </authorList>
    </citation>
    <scope>NUCLEOTIDE SEQUENCE [LARGE SCALE GENOMIC DNA]</scope>
    <source>
        <strain evidence="5 6">KCTC 52518</strain>
    </source>
</reference>
<keyword evidence="2" id="KW-0238">DNA-binding</keyword>
<dbReference type="GO" id="GO:0003700">
    <property type="term" value="F:DNA-binding transcription factor activity"/>
    <property type="evidence" value="ECO:0007669"/>
    <property type="project" value="InterPro"/>
</dbReference>
<keyword evidence="6" id="KW-1185">Reference proteome</keyword>
<evidence type="ECO:0000259" key="4">
    <source>
        <dbReference type="PROSITE" id="PS01124"/>
    </source>
</evidence>
<organism evidence="5 6">
    <name type="scientific">Phreatobacter stygius</name>
    <dbReference type="NCBI Taxonomy" id="1940610"/>
    <lineage>
        <taxon>Bacteria</taxon>
        <taxon>Pseudomonadati</taxon>
        <taxon>Pseudomonadota</taxon>
        <taxon>Alphaproteobacteria</taxon>
        <taxon>Hyphomicrobiales</taxon>
        <taxon>Phreatobacteraceae</taxon>
        <taxon>Phreatobacter</taxon>
    </lineage>
</organism>
<accession>A0A4D7BGW5</accession>
<dbReference type="InterPro" id="IPR018062">
    <property type="entry name" value="HTH_AraC-typ_CS"/>
</dbReference>
<dbReference type="InterPro" id="IPR050204">
    <property type="entry name" value="AraC_XylS_family_regulators"/>
</dbReference>
<name>A0A4D7BGW5_9HYPH</name>
<dbReference type="Pfam" id="PF12833">
    <property type="entry name" value="HTH_18"/>
    <property type="match status" value="1"/>
</dbReference>
<dbReference type="PROSITE" id="PS00041">
    <property type="entry name" value="HTH_ARAC_FAMILY_1"/>
    <property type="match status" value="1"/>
</dbReference>
<evidence type="ECO:0000313" key="5">
    <source>
        <dbReference type="EMBL" id="QCI67102.1"/>
    </source>
</evidence>
<dbReference type="PANTHER" id="PTHR46796:SF6">
    <property type="entry name" value="ARAC SUBFAMILY"/>
    <property type="match status" value="1"/>
</dbReference>
<proteinExistence type="predicted"/>
<sequence length="326" mass="36252">MLSWSTDELRPHERFDHWREVRGKHLAGVTMDIDRDKRGDFRGRFSSMPLGSALLSEIQATAYDVSRNREDINRLSSDSLRISHLIEGPGWCDTPRGRVYMDAGAISTSYSDLPFALAQRPGSMHVRLLRIPIDGHEALARSARDFHTETLAPDSRYSKLIRASFLSLADAGAQLAAAEADSAIGHLAQLVLLSRGAIGRSTPESREAVRAAHLTAARRIIAGNLYRQDLGVETLAKALVISVRQVHMLFEPTGMSCHRTITAMRLDEVRRLLAQTPERPVIDIAFACGFDSLATFYRAFRRAEGATPGDYRHAVLYDSPGVMMRR</sequence>
<dbReference type="OrthoDB" id="252470at2"/>
<dbReference type="RefSeq" id="WP_136962540.1">
    <property type="nucleotide sequence ID" value="NZ_CP039690.1"/>
</dbReference>
<dbReference type="InterPro" id="IPR020449">
    <property type="entry name" value="Tscrpt_reg_AraC-type_HTH"/>
</dbReference>
<dbReference type="KEGG" id="pstg:E8M01_24410"/>
<evidence type="ECO:0000313" key="6">
    <source>
        <dbReference type="Proteomes" id="UP000298781"/>
    </source>
</evidence>
<feature type="domain" description="HTH araC/xylS-type" evidence="4">
    <location>
        <begin position="215"/>
        <end position="314"/>
    </location>
</feature>
<dbReference type="PROSITE" id="PS01124">
    <property type="entry name" value="HTH_ARAC_FAMILY_2"/>
    <property type="match status" value="1"/>
</dbReference>
<evidence type="ECO:0000256" key="2">
    <source>
        <dbReference type="ARBA" id="ARBA00023125"/>
    </source>
</evidence>
<dbReference type="SMART" id="SM00342">
    <property type="entry name" value="HTH_ARAC"/>
    <property type="match status" value="1"/>
</dbReference>